<evidence type="ECO:0000313" key="1">
    <source>
        <dbReference type="EMBL" id="PZS90416.1"/>
    </source>
</evidence>
<sequence>MKKWILIVAVLTVSGCETLKPRTVSSTEAGEASRLEFQSGPDSAAAAAKAAISEQKWKLLYSGTERPKGDHGFQSNNHFSGETDDQLAWSKSDQAGLKPTAYLQAKTPTSAFSWGAELFVVVYATETGGSAIAISASTSQALEREKLGSYIRQLGSAIDQRLD</sequence>
<accession>A0A2W6I8M1</accession>
<protein>
    <recommendedName>
        <fullName evidence="3">Lipoprotein</fullName>
    </recommendedName>
</protein>
<reference evidence="1 2" key="1">
    <citation type="submission" date="2016-05" db="EMBL/GenBank/DDBJ databases">
        <authorList>
            <person name="Lavstsen T."/>
            <person name="Jespersen J.S."/>
        </authorList>
    </citation>
    <scope>NUCLEOTIDE SEQUENCE [LARGE SCALE GENOMIC DNA]</scope>
    <source>
        <strain evidence="1 2">SM-5815</strain>
    </source>
</reference>
<proteinExistence type="predicted"/>
<evidence type="ECO:0008006" key="3">
    <source>
        <dbReference type="Google" id="ProtNLM"/>
    </source>
</evidence>
<dbReference type="EMBL" id="LXXM01000184">
    <property type="protein sequence ID" value="PZS90416.1"/>
    <property type="molecule type" value="Genomic_DNA"/>
</dbReference>
<comment type="caution">
    <text evidence="1">The sequence shown here is derived from an EMBL/GenBank/DDBJ whole genome shotgun (WGS) entry which is preliminary data.</text>
</comment>
<evidence type="ECO:0000313" key="2">
    <source>
        <dbReference type="Proteomes" id="UP000249614"/>
    </source>
</evidence>
<dbReference type="Proteomes" id="UP000249614">
    <property type="component" value="Unassembled WGS sequence"/>
</dbReference>
<dbReference type="RefSeq" id="WP_111112839.1">
    <property type="nucleotide sequence ID" value="NZ_LXXM01000184.1"/>
</dbReference>
<dbReference type="PROSITE" id="PS51257">
    <property type="entry name" value="PROKAR_LIPOPROTEIN"/>
    <property type="match status" value="1"/>
</dbReference>
<gene>
    <name evidence="1" type="ORF">A7X83_10715</name>
</gene>
<organism evidence="1 2">
    <name type="scientific">Stenotrophomonas maltophilia</name>
    <name type="common">Pseudomonas maltophilia</name>
    <name type="synonym">Xanthomonas maltophilia</name>
    <dbReference type="NCBI Taxonomy" id="40324"/>
    <lineage>
        <taxon>Bacteria</taxon>
        <taxon>Pseudomonadati</taxon>
        <taxon>Pseudomonadota</taxon>
        <taxon>Gammaproteobacteria</taxon>
        <taxon>Lysobacterales</taxon>
        <taxon>Lysobacteraceae</taxon>
        <taxon>Stenotrophomonas</taxon>
        <taxon>Stenotrophomonas maltophilia group</taxon>
    </lineage>
</organism>
<dbReference type="AlphaFoldDB" id="A0A2W6I8M1"/>
<name>A0A2W6I8M1_STEMA</name>